<dbReference type="Pfam" id="PF02361">
    <property type="entry name" value="CbiQ"/>
    <property type="match status" value="1"/>
</dbReference>
<proteinExistence type="predicted"/>
<comment type="subcellular location">
    <subcellularLocation>
        <location evidence="1">Membrane</location>
        <topology evidence="1">Multi-pass membrane protein</topology>
    </subcellularLocation>
</comment>
<accession>A0A4R2RLB7</accession>
<feature type="transmembrane region" description="Helical" evidence="5">
    <location>
        <begin position="254"/>
        <end position="271"/>
    </location>
</feature>
<sequence length="272" mass="30186">MSGNFIVGQYIPGTSPLHKLDPRTKLIMVFAYTIGLFFLPTWLPVLLAGIPLGIAVYASRLPWRYLLLGLRPLWILLVITFLLHLLGGSSTAPPAPEDVWATLGPWTITGTGAATGFTTVLRLAWLFSAASLLTLTTSPMMVTHGLERLLGPLKRWRFPAHELAMMTSIALRFIPTLQEEMDKIIKAQAARGSSWRYGSWTRRAQALVALMVPLLLSALRRADDLAVAMEARGYQGGEGRTAHHPLQMTRIDRWLLIITALAGITIILWRWA</sequence>
<organism evidence="6 7">
    <name type="scientific">Heliophilum fasciatum</name>
    <dbReference type="NCBI Taxonomy" id="35700"/>
    <lineage>
        <taxon>Bacteria</taxon>
        <taxon>Bacillati</taxon>
        <taxon>Bacillota</taxon>
        <taxon>Clostridia</taxon>
        <taxon>Eubacteriales</taxon>
        <taxon>Heliobacteriaceae</taxon>
        <taxon>Heliophilum</taxon>
    </lineage>
</organism>
<dbReference type="EMBL" id="SLXT01000008">
    <property type="protein sequence ID" value="TCP64722.1"/>
    <property type="molecule type" value="Genomic_DNA"/>
</dbReference>
<reference evidence="6 7" key="1">
    <citation type="submission" date="2019-03" db="EMBL/GenBank/DDBJ databases">
        <title>Genomic Encyclopedia of Type Strains, Phase IV (KMG-IV): sequencing the most valuable type-strain genomes for metagenomic binning, comparative biology and taxonomic classification.</title>
        <authorList>
            <person name="Goeker M."/>
        </authorList>
    </citation>
    <scope>NUCLEOTIDE SEQUENCE [LARGE SCALE GENOMIC DNA]</scope>
    <source>
        <strain evidence="6 7">DSM 11170</strain>
    </source>
</reference>
<keyword evidence="4 5" id="KW-0472">Membrane</keyword>
<feature type="transmembrane region" description="Helical" evidence="5">
    <location>
        <begin position="106"/>
        <end position="135"/>
    </location>
</feature>
<evidence type="ECO:0000256" key="1">
    <source>
        <dbReference type="ARBA" id="ARBA00004141"/>
    </source>
</evidence>
<evidence type="ECO:0000313" key="6">
    <source>
        <dbReference type="EMBL" id="TCP64722.1"/>
    </source>
</evidence>
<name>A0A4R2RLB7_9FIRM</name>
<evidence type="ECO:0000256" key="5">
    <source>
        <dbReference type="SAM" id="Phobius"/>
    </source>
</evidence>
<dbReference type="CDD" id="cd16914">
    <property type="entry name" value="EcfT"/>
    <property type="match status" value="1"/>
</dbReference>
<evidence type="ECO:0000313" key="7">
    <source>
        <dbReference type="Proteomes" id="UP000294813"/>
    </source>
</evidence>
<keyword evidence="3 5" id="KW-1133">Transmembrane helix</keyword>
<dbReference type="GO" id="GO:0005886">
    <property type="term" value="C:plasma membrane"/>
    <property type="evidence" value="ECO:0007669"/>
    <property type="project" value="UniProtKB-ARBA"/>
</dbReference>
<dbReference type="AlphaFoldDB" id="A0A4R2RLB7"/>
<feature type="transmembrane region" description="Helical" evidence="5">
    <location>
        <begin position="29"/>
        <end position="58"/>
    </location>
</feature>
<gene>
    <name evidence="6" type="ORF">EDD73_10875</name>
</gene>
<evidence type="ECO:0000256" key="3">
    <source>
        <dbReference type="ARBA" id="ARBA00022989"/>
    </source>
</evidence>
<feature type="transmembrane region" description="Helical" evidence="5">
    <location>
        <begin position="65"/>
        <end position="86"/>
    </location>
</feature>
<keyword evidence="7" id="KW-1185">Reference proteome</keyword>
<keyword evidence="2 5" id="KW-0812">Transmembrane</keyword>
<dbReference type="PANTHER" id="PTHR33514">
    <property type="entry name" value="PROTEIN ABCI12, CHLOROPLASTIC"/>
    <property type="match status" value="1"/>
</dbReference>
<protein>
    <submittedName>
        <fullName evidence="6">Energy-coupling factor transport system permease protein</fullName>
    </submittedName>
</protein>
<dbReference type="RefSeq" id="WP_131918866.1">
    <property type="nucleotide sequence ID" value="NZ_JAOQNU010000008.1"/>
</dbReference>
<comment type="caution">
    <text evidence="6">The sequence shown here is derived from an EMBL/GenBank/DDBJ whole genome shotgun (WGS) entry which is preliminary data.</text>
</comment>
<dbReference type="OrthoDB" id="8075495at2"/>
<dbReference type="InterPro" id="IPR003339">
    <property type="entry name" value="ABC/ECF_trnsptr_transmembrane"/>
</dbReference>
<evidence type="ECO:0000256" key="4">
    <source>
        <dbReference type="ARBA" id="ARBA00023136"/>
    </source>
</evidence>
<dbReference type="Proteomes" id="UP000294813">
    <property type="component" value="Unassembled WGS sequence"/>
</dbReference>
<dbReference type="PANTHER" id="PTHR33514:SF13">
    <property type="entry name" value="PROTEIN ABCI12, CHLOROPLASTIC"/>
    <property type="match status" value="1"/>
</dbReference>
<evidence type="ECO:0000256" key="2">
    <source>
        <dbReference type="ARBA" id="ARBA00022692"/>
    </source>
</evidence>